<dbReference type="EMBL" id="JAAOCP010000009">
    <property type="protein sequence ID" value="MBJ7639364.1"/>
    <property type="molecule type" value="Genomic_DNA"/>
</dbReference>
<dbReference type="Pfam" id="PF13538">
    <property type="entry name" value="UvrD_C_2"/>
    <property type="match status" value="1"/>
</dbReference>
<dbReference type="Proteomes" id="UP000728106">
    <property type="component" value="Unassembled WGS sequence"/>
</dbReference>
<evidence type="ECO:0000313" key="2">
    <source>
        <dbReference type="EMBL" id="MBJ7639364.1"/>
    </source>
</evidence>
<dbReference type="SUPFAM" id="SSF52540">
    <property type="entry name" value="P-loop containing nucleoside triphosphate hydrolases"/>
    <property type="match status" value="1"/>
</dbReference>
<dbReference type="PANTHER" id="PTHR43788">
    <property type="entry name" value="DNA2/NAM7 HELICASE FAMILY MEMBER"/>
    <property type="match status" value="1"/>
</dbReference>
<dbReference type="InterPro" id="IPR050534">
    <property type="entry name" value="Coronavir_polyprotein_1ab"/>
</dbReference>
<dbReference type="GeneID" id="57978700"/>
<proteinExistence type="predicted"/>
<protein>
    <submittedName>
        <fullName evidence="2">AAA family ATPase</fullName>
    </submittedName>
</protein>
<evidence type="ECO:0000313" key="3">
    <source>
        <dbReference type="Proteomes" id="UP000728106"/>
    </source>
</evidence>
<dbReference type="Gene3D" id="1.25.40.10">
    <property type="entry name" value="Tetratricopeptide repeat domain"/>
    <property type="match status" value="1"/>
</dbReference>
<name>A0AA41CUG7_WEICO</name>
<dbReference type="Pfam" id="PF13604">
    <property type="entry name" value="AAA_30"/>
    <property type="match status" value="1"/>
</dbReference>
<dbReference type="InterPro" id="IPR011990">
    <property type="entry name" value="TPR-like_helical_dom_sf"/>
</dbReference>
<reference evidence="2 3" key="1">
    <citation type="journal article" date="2021" name="Int. J. Food Microbiol.">
        <title>Safety demonstration of a microbial species for use in the food chain: Weissella confusa.</title>
        <authorList>
            <person name="Bourdichon F."/>
            <person name="Patrone V."/>
            <person name="Fontana A."/>
            <person name="Milani G."/>
            <person name="Morelli L."/>
        </authorList>
    </citation>
    <scope>NUCLEOTIDE SEQUENCE [LARGE SCALE GENOMIC DNA]</scope>
    <source>
        <strain evidence="2 3">CCUG 43002</strain>
    </source>
</reference>
<dbReference type="Gene3D" id="3.40.50.300">
    <property type="entry name" value="P-loop containing nucleotide triphosphate hydrolases"/>
    <property type="match status" value="2"/>
</dbReference>
<accession>A0AA41CUG7</accession>
<dbReference type="AlphaFoldDB" id="A0AA41CUG7"/>
<dbReference type="SUPFAM" id="SSF48452">
    <property type="entry name" value="TPR-like"/>
    <property type="match status" value="1"/>
</dbReference>
<dbReference type="InterPro" id="IPR027417">
    <property type="entry name" value="P-loop_NTPase"/>
</dbReference>
<evidence type="ECO:0000259" key="1">
    <source>
        <dbReference type="Pfam" id="PF13538"/>
    </source>
</evidence>
<dbReference type="InterPro" id="IPR027785">
    <property type="entry name" value="UvrD-like_helicase_C"/>
</dbReference>
<organism evidence="2 3">
    <name type="scientific">Weissella confusa</name>
    <name type="common">Lactobacillus confusus</name>
    <dbReference type="NCBI Taxonomy" id="1583"/>
    <lineage>
        <taxon>Bacteria</taxon>
        <taxon>Bacillati</taxon>
        <taxon>Bacillota</taxon>
        <taxon>Bacilli</taxon>
        <taxon>Lactobacillales</taxon>
        <taxon>Lactobacillaceae</taxon>
        <taxon>Weissella</taxon>
    </lineage>
</organism>
<feature type="domain" description="UvrD-like helicase C-terminal" evidence="1">
    <location>
        <begin position="669"/>
        <end position="711"/>
    </location>
</feature>
<gene>
    <name evidence="2" type="ORF">HAU20_08210</name>
</gene>
<dbReference type="RefSeq" id="WP_003610028.1">
    <property type="nucleotide sequence ID" value="NZ_ALXH01000075.1"/>
</dbReference>
<dbReference type="CDD" id="cd18809">
    <property type="entry name" value="SF1_C_RecD"/>
    <property type="match status" value="1"/>
</dbReference>
<sequence>MSDINEQYNHARSLIKAKQFAEAQEVLQQVMASKPGYKSARYYAGRAAFALKDYEKAGQLFAGFVRQKPTPKANIANAYSYLARLAILDEDSDSARKLLQRAASHGLVNDRLEKIQAQIWQLENEFGDDEPVLNSRMNVRLDRLASNGTPIVTTTEKGYQSASIFVDKLSYDQIQMLTDKEWHQLRLTTPRWTNIPGYMSASALESRTLYEKFLPRMTDIRYMSAFNDYLEENAYFQQKWELSKVFALLQVPEFNKAIVAQLLDESRLTDGQVLKHLAAVDDLVMLKASGEVLPVSERQRFRSLELMQSPEFGLINEEEQSGLLYLKAKLADERLVRKALASTTDAQLPFRDKVTDFEPIGEQTDFINWIKQEKRRLVALLGVGGSGKTFVLGKILNTDAVVALAPTHKAKLNLVDNGFKTVGTVQSVAADTDTAQAFKQFDTVIIDEISMMSMEMMAKVLAFFGPATRFILIGDDAQLPPVSLDEDALSVTGDLIGLIRQFGTGFVFQNNHRAKVPALREFIAHVRAQDDHFIQTTGQYQTAKYGEMLQDKRRHLELDDVMILAYTNQRVAQVNEYFFKALATDEEVVVPFTKRGKYGRGGFFIGAKVMFYNNDDTHQYDYTTSEYGEITNLRVSDMNGDYGEVEVTVPATGQTYKLPVWQAKRDLLLAYAITIHKSQGSGARKVYVMEAADYGLTYTAVSRAKEELVFVDYSREQLIQALHTPSPKKLNLYN</sequence>
<dbReference type="Pfam" id="PF13432">
    <property type="entry name" value="TPR_16"/>
    <property type="match status" value="1"/>
</dbReference>
<keyword evidence="3" id="KW-1185">Reference proteome</keyword>
<comment type="caution">
    <text evidence="2">The sequence shown here is derived from an EMBL/GenBank/DDBJ whole genome shotgun (WGS) entry which is preliminary data.</text>
</comment>